<evidence type="ECO:0000256" key="9">
    <source>
        <dbReference type="ARBA" id="ARBA00022801"/>
    </source>
</evidence>
<evidence type="ECO:0000256" key="1">
    <source>
        <dbReference type="ARBA" id="ARBA00001946"/>
    </source>
</evidence>
<dbReference type="GO" id="GO:0015031">
    <property type="term" value="P:protein transport"/>
    <property type="evidence" value="ECO:0007669"/>
    <property type="project" value="UniProtKB-KW"/>
</dbReference>
<keyword evidence="4 17" id="KW-0813">Transport</keyword>
<dbReference type="InterPro" id="IPR001806">
    <property type="entry name" value="Small_GTPase"/>
</dbReference>
<dbReference type="Proteomes" id="UP000261540">
    <property type="component" value="Unplaced"/>
</dbReference>
<dbReference type="GeneTree" id="ENSGT00940000159399"/>
<proteinExistence type="inferred from homology"/>
<evidence type="ECO:0000256" key="8">
    <source>
        <dbReference type="ARBA" id="ARBA00022753"/>
    </source>
</evidence>
<dbReference type="SMART" id="SM00176">
    <property type="entry name" value="RAN"/>
    <property type="match status" value="1"/>
</dbReference>
<dbReference type="CDD" id="cd04113">
    <property type="entry name" value="Rab4"/>
    <property type="match status" value="1"/>
</dbReference>
<accession>A0A3B3SEW4</accession>
<dbReference type="PANTHER" id="PTHR47979">
    <property type="entry name" value="DRAB11-RELATED"/>
    <property type="match status" value="1"/>
</dbReference>
<dbReference type="PROSITE" id="PS51420">
    <property type="entry name" value="RHO"/>
    <property type="match status" value="1"/>
</dbReference>
<keyword evidence="7 17" id="KW-0547">Nucleotide-binding</keyword>
<keyword evidence="19" id="KW-1185">Reference proteome</keyword>
<dbReference type="InterPro" id="IPR041819">
    <property type="entry name" value="Rab4"/>
</dbReference>
<dbReference type="Gene3D" id="3.40.50.300">
    <property type="entry name" value="P-loop containing nucleotide triphosphate hydrolases"/>
    <property type="match status" value="1"/>
</dbReference>
<dbReference type="GO" id="GO:0046872">
    <property type="term" value="F:metal ion binding"/>
    <property type="evidence" value="ECO:0007669"/>
    <property type="project" value="UniProtKB-KW"/>
</dbReference>
<evidence type="ECO:0000256" key="14">
    <source>
        <dbReference type="ARBA" id="ARBA00023288"/>
    </source>
</evidence>
<keyword evidence="6" id="KW-0479">Metal-binding</keyword>
<protein>
    <recommendedName>
        <fullName evidence="17">Ras-related protein Rab-4</fullName>
    </recommendedName>
</protein>
<dbReference type="PRINTS" id="PR00449">
    <property type="entry name" value="RASTRNSFRMNG"/>
</dbReference>
<dbReference type="SMART" id="SM00175">
    <property type="entry name" value="RAB"/>
    <property type="match status" value="1"/>
</dbReference>
<evidence type="ECO:0000256" key="2">
    <source>
        <dbReference type="ARBA" id="ARBA00004146"/>
    </source>
</evidence>
<dbReference type="SUPFAM" id="SSF52540">
    <property type="entry name" value="P-loop containing nucleoside triphosphate hydrolases"/>
    <property type="match status" value="1"/>
</dbReference>
<evidence type="ECO:0000256" key="13">
    <source>
        <dbReference type="ARBA" id="ARBA00023136"/>
    </source>
</evidence>
<comment type="subcellular location">
    <subcellularLocation>
        <location evidence="17">Cell membrane</location>
        <topology evidence="17">Lipid-anchor</topology>
        <orientation evidence="17">Cytoplasmic side</orientation>
    </subcellularLocation>
    <subcellularLocation>
        <location evidence="2">Early endosome membrane</location>
    </subcellularLocation>
</comment>
<sequence length="294" mass="32894">MLGKVHPSRPCVLRHHACVPVVCRKRYEDSHPYRKADIASYIIRLTEKNTESQPVLFSHIATLSSGESCRFKFEVLSAGTDMSETYDFLFKFLVIGSAGTGKSCLLHQFIESKFKQDSNHTIGVEFGSRVVNVGGKTVKLQIWDTAGQERFRSVTRSYYRGAAGALLVYDITSRETYNALTNWLTDARTLASPNIVIILCGNKKDLDADREVTFLEASRFAQENELMFLETSALTGENVEEAFLKCARTILNKIESGELDPERMGSGIQYGDASLRQLRQPRGTTAPTKQQCNC</sequence>
<dbReference type="SMART" id="SM00173">
    <property type="entry name" value="RAS"/>
    <property type="match status" value="1"/>
</dbReference>
<dbReference type="InterPro" id="IPR027417">
    <property type="entry name" value="P-loop_NTPase"/>
</dbReference>
<evidence type="ECO:0000256" key="10">
    <source>
        <dbReference type="ARBA" id="ARBA00022842"/>
    </source>
</evidence>
<keyword evidence="12 17" id="KW-0342">GTP-binding</keyword>
<dbReference type="PROSITE" id="PS51419">
    <property type="entry name" value="RAB"/>
    <property type="match status" value="1"/>
</dbReference>
<dbReference type="PROSITE" id="PS51421">
    <property type="entry name" value="RAS"/>
    <property type="match status" value="1"/>
</dbReference>
<evidence type="ECO:0000313" key="18">
    <source>
        <dbReference type="Ensembl" id="ENSPKIP00000028526.1"/>
    </source>
</evidence>
<evidence type="ECO:0000313" key="19">
    <source>
        <dbReference type="Proteomes" id="UP000261540"/>
    </source>
</evidence>
<dbReference type="SMART" id="SM00174">
    <property type="entry name" value="RHO"/>
    <property type="match status" value="1"/>
</dbReference>
<dbReference type="GO" id="GO:0005886">
    <property type="term" value="C:plasma membrane"/>
    <property type="evidence" value="ECO:0007669"/>
    <property type="project" value="UniProtKB-SubCell"/>
</dbReference>
<evidence type="ECO:0000256" key="15">
    <source>
        <dbReference type="ARBA" id="ARBA00023289"/>
    </source>
</evidence>
<comment type="cofactor">
    <cofactor evidence="1">
        <name>Mg(2+)</name>
        <dbReference type="ChEBI" id="CHEBI:18420"/>
    </cofactor>
</comment>
<evidence type="ECO:0000256" key="5">
    <source>
        <dbReference type="ARBA" id="ARBA00022481"/>
    </source>
</evidence>
<organism evidence="18 19">
    <name type="scientific">Paramormyrops kingsleyae</name>
    <dbReference type="NCBI Taxonomy" id="1676925"/>
    <lineage>
        <taxon>Eukaryota</taxon>
        <taxon>Metazoa</taxon>
        <taxon>Chordata</taxon>
        <taxon>Craniata</taxon>
        <taxon>Vertebrata</taxon>
        <taxon>Euteleostomi</taxon>
        <taxon>Actinopterygii</taxon>
        <taxon>Neopterygii</taxon>
        <taxon>Teleostei</taxon>
        <taxon>Osteoglossocephala</taxon>
        <taxon>Osteoglossomorpha</taxon>
        <taxon>Osteoglossiformes</taxon>
        <taxon>Mormyridae</taxon>
        <taxon>Paramormyrops</taxon>
    </lineage>
</organism>
<reference evidence="18" key="1">
    <citation type="submission" date="2025-08" db="UniProtKB">
        <authorList>
            <consortium name="Ensembl"/>
        </authorList>
    </citation>
    <scope>IDENTIFICATION</scope>
</reference>
<dbReference type="GO" id="GO:0032482">
    <property type="term" value="P:Rab protein signal transduction"/>
    <property type="evidence" value="ECO:0007669"/>
    <property type="project" value="UniProtKB-UniRule"/>
</dbReference>
<dbReference type="GO" id="GO:0003925">
    <property type="term" value="F:G protein activity"/>
    <property type="evidence" value="ECO:0007669"/>
    <property type="project" value="UniProtKB-EC"/>
</dbReference>
<dbReference type="SMART" id="SM00177">
    <property type="entry name" value="ARF"/>
    <property type="match status" value="1"/>
</dbReference>
<dbReference type="GO" id="GO:0005525">
    <property type="term" value="F:GTP binding"/>
    <property type="evidence" value="ECO:0007669"/>
    <property type="project" value="UniProtKB-UniRule"/>
</dbReference>
<dbReference type="AlphaFoldDB" id="A0A3B3SEW4"/>
<dbReference type="Pfam" id="PF00071">
    <property type="entry name" value="Ras"/>
    <property type="match status" value="1"/>
</dbReference>
<keyword evidence="15 17" id="KW-0636">Prenylation</keyword>
<evidence type="ECO:0000256" key="16">
    <source>
        <dbReference type="ARBA" id="ARBA00047660"/>
    </source>
</evidence>
<dbReference type="STRING" id="1676925.ENSPKIP00000028526"/>
<evidence type="ECO:0000256" key="4">
    <source>
        <dbReference type="ARBA" id="ARBA00022448"/>
    </source>
</evidence>
<keyword evidence="11 17" id="KW-0653">Protein transport</keyword>
<evidence type="ECO:0000256" key="12">
    <source>
        <dbReference type="ARBA" id="ARBA00023134"/>
    </source>
</evidence>
<evidence type="ECO:0000256" key="7">
    <source>
        <dbReference type="ARBA" id="ARBA00022741"/>
    </source>
</evidence>
<keyword evidence="8" id="KW-0967">Endosome</keyword>
<evidence type="ECO:0000256" key="11">
    <source>
        <dbReference type="ARBA" id="ARBA00022927"/>
    </source>
</evidence>
<evidence type="ECO:0000256" key="17">
    <source>
        <dbReference type="RuleBase" id="RU367055"/>
    </source>
</evidence>
<keyword evidence="5" id="KW-0488">Methylation</keyword>
<comment type="similarity">
    <text evidence="3 17">Belongs to the small GTPase superfamily. Rab family.</text>
</comment>
<reference evidence="18" key="2">
    <citation type="submission" date="2025-09" db="UniProtKB">
        <authorList>
            <consortium name="Ensembl"/>
        </authorList>
    </citation>
    <scope>IDENTIFICATION</scope>
</reference>
<comment type="function">
    <text evidence="17">The small GTPases Rab are key regulators of intracellular membrane trafficking, from the formation of transport vesicles to their fusion with membranes. Rabs cycle between an inactive GDP-bound form and an active GTP-bound form that is able to recruit to membranes different sets of downstream effectors directly responsible for vesicle formation, movement, tethering and fusion.</text>
</comment>
<comment type="catalytic activity">
    <reaction evidence="16">
        <text>GTP + H2O = GDP + phosphate + H(+)</text>
        <dbReference type="Rhea" id="RHEA:19669"/>
        <dbReference type="ChEBI" id="CHEBI:15377"/>
        <dbReference type="ChEBI" id="CHEBI:15378"/>
        <dbReference type="ChEBI" id="CHEBI:37565"/>
        <dbReference type="ChEBI" id="CHEBI:43474"/>
        <dbReference type="ChEBI" id="CHEBI:58189"/>
        <dbReference type="EC" id="3.6.5.2"/>
    </reaction>
    <physiologicalReaction direction="left-to-right" evidence="16">
        <dbReference type="Rhea" id="RHEA:19670"/>
    </physiologicalReaction>
</comment>
<evidence type="ECO:0000256" key="3">
    <source>
        <dbReference type="ARBA" id="ARBA00006270"/>
    </source>
</evidence>
<keyword evidence="13 17" id="KW-0472">Membrane</keyword>
<keyword evidence="9" id="KW-0378">Hydrolase</keyword>
<dbReference type="NCBIfam" id="TIGR00231">
    <property type="entry name" value="small_GTP"/>
    <property type="match status" value="1"/>
</dbReference>
<dbReference type="InterPro" id="IPR050209">
    <property type="entry name" value="Rab_GTPases_membrane_traffic"/>
</dbReference>
<dbReference type="GO" id="GO:0031901">
    <property type="term" value="C:early endosome membrane"/>
    <property type="evidence" value="ECO:0007669"/>
    <property type="project" value="UniProtKB-SubCell"/>
</dbReference>
<name>A0A3B3SEW4_9TELE</name>
<keyword evidence="14 17" id="KW-0449">Lipoprotein</keyword>
<dbReference type="FunFam" id="3.40.50.300:FF:000280">
    <property type="entry name" value="Putative ras-related protein Rab-4B"/>
    <property type="match status" value="1"/>
</dbReference>
<evidence type="ECO:0000256" key="6">
    <source>
        <dbReference type="ARBA" id="ARBA00022723"/>
    </source>
</evidence>
<dbReference type="Ensembl" id="ENSPKIT00000009306.1">
    <property type="protein sequence ID" value="ENSPKIP00000028526.1"/>
    <property type="gene ID" value="ENSPKIG00000010138.1"/>
</dbReference>
<dbReference type="InterPro" id="IPR005225">
    <property type="entry name" value="Small_GTP-bd"/>
</dbReference>
<keyword evidence="10" id="KW-0460">Magnesium</keyword>